<dbReference type="Pfam" id="PF02190">
    <property type="entry name" value="LON_substr_bdg"/>
    <property type="match status" value="1"/>
</dbReference>
<dbReference type="CDD" id="cd19500">
    <property type="entry name" value="RecA-like_Lon"/>
    <property type="match status" value="1"/>
</dbReference>
<feature type="region of interest" description="Disordered" evidence="15">
    <location>
        <begin position="1295"/>
        <end position="1328"/>
    </location>
</feature>
<dbReference type="GO" id="GO:0051131">
    <property type="term" value="P:chaperone-mediated protein complex assembly"/>
    <property type="evidence" value="ECO:0007669"/>
    <property type="project" value="UniProtKB-UniRule"/>
</dbReference>
<evidence type="ECO:0000256" key="14">
    <source>
        <dbReference type="SAM" id="Coils"/>
    </source>
</evidence>
<dbReference type="InterPro" id="IPR016166">
    <property type="entry name" value="FAD-bd_PCMH"/>
</dbReference>
<keyword evidence="3 11" id="KW-0547">Nucleotide-binding</keyword>
<dbReference type="InterPro" id="IPR008268">
    <property type="entry name" value="Peptidase_S16_AS"/>
</dbReference>
<evidence type="ECO:0000256" key="5">
    <source>
        <dbReference type="ARBA" id="ARBA00022825"/>
    </source>
</evidence>
<evidence type="ECO:0000259" key="16">
    <source>
        <dbReference type="PROSITE" id="PS51387"/>
    </source>
</evidence>
<dbReference type="VEuPathDB" id="FungiDB:yc1106_01932"/>
<dbReference type="NCBIfam" id="TIGR00763">
    <property type="entry name" value="lon"/>
    <property type="match status" value="1"/>
</dbReference>
<evidence type="ECO:0000313" key="19">
    <source>
        <dbReference type="EMBL" id="USP74658.1"/>
    </source>
</evidence>
<evidence type="ECO:0000259" key="17">
    <source>
        <dbReference type="PROSITE" id="PS51786"/>
    </source>
</evidence>
<dbReference type="EC" id="3.4.21.53" evidence="11"/>
<dbReference type="InterPro" id="IPR020568">
    <property type="entry name" value="Ribosomal_Su5_D2-typ_SF"/>
</dbReference>
<dbReference type="Gene3D" id="1.20.58.1480">
    <property type="match status" value="1"/>
</dbReference>
<feature type="domain" description="FAD-binding PCMH-type" evidence="16">
    <location>
        <begin position="106"/>
        <end position="275"/>
    </location>
</feature>
<dbReference type="PANTHER" id="PTHR43718:SF2">
    <property type="entry name" value="LON PROTEASE HOMOLOG, MITOCHONDRIAL"/>
    <property type="match status" value="1"/>
</dbReference>
<evidence type="ECO:0000256" key="7">
    <source>
        <dbReference type="ARBA" id="ARBA00022946"/>
    </source>
</evidence>
<dbReference type="OrthoDB" id="2411602at2759"/>
<evidence type="ECO:0000256" key="2">
    <source>
        <dbReference type="ARBA" id="ARBA00022670"/>
    </source>
</evidence>
<dbReference type="Gene3D" id="2.30.130.40">
    <property type="entry name" value="LON domain-like"/>
    <property type="match status" value="1"/>
</dbReference>
<dbReference type="GO" id="GO:0005524">
    <property type="term" value="F:ATP binding"/>
    <property type="evidence" value="ECO:0007669"/>
    <property type="project" value="UniProtKB-UniRule"/>
</dbReference>
<feature type="compositionally biased region" description="Acidic residues" evidence="15">
    <location>
        <begin position="573"/>
        <end position="583"/>
    </location>
</feature>
<dbReference type="InterPro" id="IPR046336">
    <property type="entry name" value="Lon_prtase_N_sf"/>
</dbReference>
<dbReference type="FunFam" id="3.40.50.300:FF:000021">
    <property type="entry name" value="Lon protease homolog"/>
    <property type="match status" value="1"/>
</dbReference>
<dbReference type="InterPro" id="IPR027065">
    <property type="entry name" value="Lon_Prtase"/>
</dbReference>
<keyword evidence="14" id="KW-0175">Coiled coil</keyword>
<dbReference type="Gene3D" id="1.20.5.5270">
    <property type="match status" value="1"/>
</dbReference>
<feature type="domain" description="Lon N-terminal" evidence="18">
    <location>
        <begin position="652"/>
        <end position="920"/>
    </location>
</feature>
<dbReference type="SUPFAM" id="SSF88697">
    <property type="entry name" value="PUA domain-like"/>
    <property type="match status" value="1"/>
</dbReference>
<dbReference type="InterPro" id="IPR003593">
    <property type="entry name" value="AAA+_ATPase"/>
</dbReference>
<feature type="compositionally biased region" description="Acidic residues" evidence="15">
    <location>
        <begin position="767"/>
        <end position="776"/>
    </location>
</feature>
<dbReference type="Pfam" id="PF05362">
    <property type="entry name" value="Lon_C"/>
    <property type="match status" value="1"/>
</dbReference>
<feature type="coiled-coil region" evidence="14">
    <location>
        <begin position="886"/>
        <end position="926"/>
    </location>
</feature>
<dbReference type="GO" id="GO:0071949">
    <property type="term" value="F:FAD binding"/>
    <property type="evidence" value="ECO:0007669"/>
    <property type="project" value="InterPro"/>
</dbReference>
<feature type="active site" evidence="11 12">
    <location>
        <position position="1454"/>
    </location>
</feature>
<dbReference type="InterPro" id="IPR054594">
    <property type="entry name" value="Lon_lid"/>
</dbReference>
<dbReference type="PROSITE" id="PS01046">
    <property type="entry name" value="LON_SER"/>
    <property type="match status" value="1"/>
</dbReference>
<dbReference type="SUPFAM" id="SSF52540">
    <property type="entry name" value="P-loop containing nucleoside triphosphate hydrolases"/>
    <property type="match status" value="1"/>
</dbReference>
<dbReference type="InterPro" id="IPR036318">
    <property type="entry name" value="FAD-bd_PCMH-like_sf"/>
</dbReference>
<dbReference type="FunFam" id="1.20.5.5270:FF:000001">
    <property type="entry name" value="Lon protease homolog, mitochondrial"/>
    <property type="match status" value="1"/>
</dbReference>
<dbReference type="PANTHER" id="PTHR43718">
    <property type="entry name" value="LON PROTEASE"/>
    <property type="match status" value="1"/>
</dbReference>
<sequence length="1589" mass="174983">MQGYRDMFPFEKVIDCLFRKSTVFEKLMHYLSGIMFSRVLAPLAAAAILSRSVVSGGPTALDVFPRTPAAGIDVQAIASQLSPNAKIYLPGTNEFTAYTTRWSNLEAPTPSVVIAPGTEKDVQHIVKFANKHDIPFLAYNGHHGTLTTLGKMDYGIEIYMPQLNSVAIDDKGKSATIGGGINSKKLVDALWAAGKQTVTGCCECVSYLGPALGGGHGWLQGHHGLITDQFQSMNVVLANGDLKTIDSNSDLWWGMQGAGHNFGIVTSVNAKIYDIEHADWAIETIVFSGDKVEEVYAAANKYILQGGNQSTEIQNWSYWQNDATLDAERPVVIMFIIQEGVTAVDPKYTSPFHDIGPLAITPRSGTYLDIANWTGIALDSPPCQDFGFNNPRFPIYTSTYNVSAQRKAYDLFASAISGADNPYYNSIFMFEDYASSGVRSRDNSASAFGFRNEYILSAPLIIYNSTGQAEDDAVKELGTQLRDIIHEGTGSEELHTYVNYAYGNEGPESWYGYESWRQERLKALKAKYDPKASLLARPHHRCPSPPAALFAYRTFSTSLSRQKEKDPKSPPEPLDEAAAEETDEAKKLKEQQRARDVEGKSDTPEPIPQRTGSGRGSAAGGAGDGGDGGGKKRKGSERALVKPSIPDVYPQVMAIPLVKRPLFPGFYKAITIRDREVGQAIADMVKRGQPYIGAFMFKDETADKDVIDDPNEVYDVGTFCQVTSAFPVGAEDNFAMTCVLYPHRRIKMTGLTPPAQAPEEPSVAESTLDESTETPEADGGAAQSKGDVVASFEESAAEETKTAQGALVPTILKGRKVSIADVDNMVEEPFDLKSNKTIQVLVNEIVNTFKGVALLNPLFRDHVSTFSVHTTMNVGEDPVKLADFAAAVAQAESHELQDALEEMDIEKRLSKALELLKKELISAELQKKVADDVNARVTKKHREYMLMEQMKGIKRELGIESDGKDKLIEKFNEKANKLAMPEAVRKVFEEEMSKLQGLEPNGSEFNVTRNYLDWLTQLPWGLRSAENFGIQHAREVLDEDHHGLKDVKDRILEFIAVGKLRGTVEGKILCLVGPPGVGKTSIGKSIARALNRQYYRFSVGGMYDVAEIKGHRRTYVGALPGRIIQALKKCQTENPLVLIDEVDKIGRNSNHGDPASALLELLDPEQNSSFLDHYLDVPVDLSKVLFVCTANMDETIPQPLLDRMEVIRLSGYVSDEKIAIAEKYLSPAAKEMSGLKDADVVLEKDAIVELINKYCRESGVRNLKKHIEKVYRKSALKIVTDVGEEALPEDAALTEEGKAAQQESNKDESDPKETPKNMEQQTAEKPRVALKVPDSVHVSINKDNLKDYVGPPIFTSDRLYDFTPPGVAMGLAWTSMGGSALYIESILQNALSASSSPGLERSGSLRDVMKESTGVAYSFAKSILARDFPKNKFFEHARIHLHCPEGGTPKDGPSAGITMATSLLSLALNKKIRDDVAMTGELTLTGKVLRIGGLREKTVAARRAGAKTVIFPHDNMSDWLELPENIKEGIEGRPVSWYQEVFDIVFPDLDKDAANKLWEKELKPKKGDRKKREQKRKEEEEEESGDDDD</sequence>
<dbReference type="GO" id="GO:0005759">
    <property type="term" value="C:mitochondrial matrix"/>
    <property type="evidence" value="ECO:0007669"/>
    <property type="project" value="UniProtKB-SubCell"/>
</dbReference>
<dbReference type="InterPro" id="IPR003111">
    <property type="entry name" value="Lon_prtase_N"/>
</dbReference>
<dbReference type="GO" id="GO:0016887">
    <property type="term" value="F:ATP hydrolysis activity"/>
    <property type="evidence" value="ECO:0007669"/>
    <property type="project" value="UniProtKB-UniRule"/>
</dbReference>
<dbReference type="InterPro" id="IPR014721">
    <property type="entry name" value="Ribsml_uS5_D2-typ_fold_subgr"/>
</dbReference>
<dbReference type="GO" id="GO:0007005">
    <property type="term" value="P:mitochondrion organization"/>
    <property type="evidence" value="ECO:0007669"/>
    <property type="project" value="TreeGrafter"/>
</dbReference>
<dbReference type="InterPro" id="IPR008269">
    <property type="entry name" value="Lon_proteolytic"/>
</dbReference>
<comment type="subcellular location">
    <subcellularLocation>
        <location evidence="1 11">Mitochondrion matrix</location>
    </subcellularLocation>
</comment>
<evidence type="ECO:0000256" key="3">
    <source>
        <dbReference type="ARBA" id="ARBA00022741"/>
    </source>
</evidence>
<dbReference type="SMART" id="SM00464">
    <property type="entry name" value="LON"/>
    <property type="match status" value="1"/>
</dbReference>
<proteinExistence type="inferred from homology"/>
<reference evidence="19" key="1">
    <citation type="submission" date="2021-12" db="EMBL/GenBank/DDBJ databases">
        <title>Curvularia clavata genome.</title>
        <authorList>
            <person name="Cao Y."/>
        </authorList>
    </citation>
    <scope>NUCLEOTIDE SEQUENCE</scope>
    <source>
        <strain evidence="19">Yc1106</strain>
    </source>
</reference>
<evidence type="ECO:0000256" key="8">
    <source>
        <dbReference type="ARBA" id="ARBA00023125"/>
    </source>
</evidence>
<accession>A0A9Q8Z695</accession>
<dbReference type="InterPro" id="IPR027503">
    <property type="entry name" value="Lonm_euk"/>
</dbReference>
<dbReference type="GO" id="GO:0034599">
    <property type="term" value="P:cellular response to oxidative stress"/>
    <property type="evidence" value="ECO:0007669"/>
    <property type="project" value="UniProtKB-UniRule"/>
</dbReference>
<dbReference type="Gene3D" id="3.30.230.10">
    <property type="match status" value="1"/>
</dbReference>
<dbReference type="HAMAP" id="MF_03120">
    <property type="entry name" value="lonm_euk"/>
    <property type="match status" value="1"/>
</dbReference>
<dbReference type="Pfam" id="PF22667">
    <property type="entry name" value="Lon_lid"/>
    <property type="match status" value="1"/>
</dbReference>
<dbReference type="FunFam" id="3.30.230.10:FF:000015">
    <property type="entry name" value="Lon protease homolog, mitochondrial"/>
    <property type="match status" value="1"/>
</dbReference>
<evidence type="ECO:0000313" key="20">
    <source>
        <dbReference type="Proteomes" id="UP001056012"/>
    </source>
</evidence>
<evidence type="ECO:0000256" key="1">
    <source>
        <dbReference type="ARBA" id="ARBA00004305"/>
    </source>
</evidence>
<feature type="domain" description="Lon proteolytic" evidence="17">
    <location>
        <begin position="1362"/>
        <end position="1548"/>
    </location>
</feature>
<comment type="subunit">
    <text evidence="11">Homohexamer or homoheptamer. Organized in a ring with a central cavity.</text>
</comment>
<dbReference type="InterPro" id="IPR004815">
    <property type="entry name" value="Lon_bac/euk-typ"/>
</dbReference>
<feature type="binding site" evidence="11">
    <location>
        <begin position="1073"/>
        <end position="1080"/>
    </location>
    <ligand>
        <name>ATP</name>
        <dbReference type="ChEBI" id="CHEBI:30616"/>
    </ligand>
</feature>
<dbReference type="SUPFAM" id="SSF54211">
    <property type="entry name" value="Ribosomal protein S5 domain 2-like"/>
    <property type="match status" value="1"/>
</dbReference>
<feature type="compositionally biased region" description="Basic and acidic residues" evidence="15">
    <location>
        <begin position="1304"/>
        <end position="1327"/>
    </location>
</feature>
<dbReference type="SMART" id="SM00382">
    <property type="entry name" value="AAA"/>
    <property type="match status" value="1"/>
</dbReference>
<dbReference type="FunFam" id="1.10.8.60:FF:000113">
    <property type="entry name" value="Lon protease homolog, mitochondrial"/>
    <property type="match status" value="1"/>
</dbReference>
<dbReference type="Gene3D" id="3.30.465.10">
    <property type="match status" value="1"/>
</dbReference>
<dbReference type="GO" id="GO:0070407">
    <property type="term" value="P:oxidation-dependent protein catabolic process"/>
    <property type="evidence" value="ECO:0007669"/>
    <property type="project" value="UniProtKB-UniRule"/>
</dbReference>
<dbReference type="Pfam" id="PF01565">
    <property type="entry name" value="FAD_binding_4"/>
    <property type="match status" value="1"/>
</dbReference>
<dbReference type="Gene3D" id="1.10.8.60">
    <property type="match status" value="1"/>
</dbReference>
<dbReference type="InterPro" id="IPR015947">
    <property type="entry name" value="PUA-like_sf"/>
</dbReference>
<organism evidence="19 20">
    <name type="scientific">Curvularia clavata</name>
    <dbReference type="NCBI Taxonomy" id="95742"/>
    <lineage>
        <taxon>Eukaryota</taxon>
        <taxon>Fungi</taxon>
        <taxon>Dikarya</taxon>
        <taxon>Ascomycota</taxon>
        <taxon>Pezizomycotina</taxon>
        <taxon>Dothideomycetes</taxon>
        <taxon>Pleosporomycetidae</taxon>
        <taxon>Pleosporales</taxon>
        <taxon>Pleosporineae</taxon>
        <taxon>Pleosporaceae</taxon>
        <taxon>Curvularia</taxon>
    </lineage>
</organism>
<dbReference type="GO" id="GO:0043565">
    <property type="term" value="F:sequence-specific DNA binding"/>
    <property type="evidence" value="ECO:0007669"/>
    <property type="project" value="UniProtKB-UniRule"/>
</dbReference>
<gene>
    <name evidence="11" type="primary">PIM1</name>
    <name evidence="19" type="ORF">yc1106_01932</name>
</gene>
<feature type="compositionally biased region" description="Acidic residues" evidence="15">
    <location>
        <begin position="1579"/>
        <end position="1589"/>
    </location>
</feature>
<name>A0A9Q8Z695_CURCL</name>
<dbReference type="GO" id="GO:0141164">
    <property type="term" value="P:mitochondrial protein quality control"/>
    <property type="evidence" value="ECO:0007669"/>
    <property type="project" value="UniProtKB-ARBA"/>
</dbReference>
<dbReference type="Gene3D" id="3.40.50.300">
    <property type="entry name" value="P-loop containing nucleotide triphosphate hydrolases"/>
    <property type="match status" value="1"/>
</dbReference>
<protein>
    <recommendedName>
        <fullName evidence="11">Lon protease homolog, mitochondrial</fullName>
        <ecNumber evidence="11">3.4.21.53</ecNumber>
    </recommendedName>
</protein>
<evidence type="ECO:0000256" key="9">
    <source>
        <dbReference type="ARBA" id="ARBA00023128"/>
    </source>
</evidence>
<evidence type="ECO:0000256" key="15">
    <source>
        <dbReference type="SAM" id="MobiDB-lite"/>
    </source>
</evidence>
<dbReference type="EMBL" id="CP089275">
    <property type="protein sequence ID" value="USP74658.1"/>
    <property type="molecule type" value="Genomic_DNA"/>
</dbReference>
<evidence type="ECO:0000256" key="12">
    <source>
        <dbReference type="PROSITE-ProRule" id="PRU01122"/>
    </source>
</evidence>
<dbReference type="FunFam" id="1.20.58.1480:FF:000002">
    <property type="entry name" value="Lon protease homolog, mitochondrial"/>
    <property type="match status" value="1"/>
</dbReference>
<dbReference type="PROSITE" id="PS51786">
    <property type="entry name" value="LON_PROTEOLYTIC"/>
    <property type="match status" value="1"/>
</dbReference>
<feature type="region of interest" description="Disordered" evidence="15">
    <location>
        <begin position="558"/>
        <end position="639"/>
    </location>
</feature>
<dbReference type="PROSITE" id="PS51787">
    <property type="entry name" value="LON_N"/>
    <property type="match status" value="1"/>
</dbReference>
<keyword evidence="5 11" id="KW-0720">Serine protease</keyword>
<keyword evidence="4 11" id="KW-0378">Hydrolase</keyword>
<dbReference type="Proteomes" id="UP001056012">
    <property type="component" value="Chromosome 2"/>
</dbReference>
<comment type="catalytic activity">
    <reaction evidence="10 11">
        <text>Hydrolysis of proteins in presence of ATP.</text>
        <dbReference type="EC" id="3.4.21.53"/>
    </reaction>
</comment>
<evidence type="ECO:0000256" key="13">
    <source>
        <dbReference type="RuleBase" id="RU000591"/>
    </source>
</evidence>
<keyword evidence="2 11" id="KW-0645">Protease</keyword>
<feature type="compositionally biased region" description="Gly residues" evidence="15">
    <location>
        <begin position="613"/>
        <end position="628"/>
    </location>
</feature>
<feature type="active site" evidence="11 12">
    <location>
        <position position="1497"/>
    </location>
</feature>
<dbReference type="Gene3D" id="3.40.462.20">
    <property type="match status" value="1"/>
</dbReference>
<feature type="compositionally biased region" description="Basic and acidic residues" evidence="15">
    <location>
        <begin position="584"/>
        <end position="603"/>
    </location>
</feature>
<keyword evidence="20" id="KW-1185">Reference proteome</keyword>
<dbReference type="Pfam" id="PF00004">
    <property type="entry name" value="AAA"/>
    <property type="match status" value="1"/>
</dbReference>
<evidence type="ECO:0000259" key="18">
    <source>
        <dbReference type="PROSITE" id="PS51787"/>
    </source>
</evidence>
<dbReference type="PRINTS" id="PR00830">
    <property type="entry name" value="ENDOLAPTASE"/>
</dbReference>
<dbReference type="InterPro" id="IPR016169">
    <property type="entry name" value="FAD-bd_PCMH_sub2"/>
</dbReference>
<dbReference type="GO" id="GO:0003697">
    <property type="term" value="F:single-stranded DNA binding"/>
    <property type="evidence" value="ECO:0007669"/>
    <property type="project" value="TreeGrafter"/>
</dbReference>
<keyword evidence="6 11" id="KW-0067">ATP-binding</keyword>
<evidence type="ECO:0000256" key="4">
    <source>
        <dbReference type="ARBA" id="ARBA00022801"/>
    </source>
</evidence>
<dbReference type="PROSITE" id="PS51387">
    <property type="entry name" value="FAD_PCMH"/>
    <property type="match status" value="1"/>
</dbReference>
<feature type="region of interest" description="Disordered" evidence="15">
    <location>
        <begin position="750"/>
        <end position="803"/>
    </location>
</feature>
<keyword evidence="7" id="KW-0809">Transit peptide</keyword>
<comment type="similarity">
    <text evidence="11 12 13">Belongs to the peptidase S16 family.</text>
</comment>
<dbReference type="InterPro" id="IPR003959">
    <property type="entry name" value="ATPase_AAA_core"/>
</dbReference>
<dbReference type="GO" id="GO:0004176">
    <property type="term" value="F:ATP-dependent peptidase activity"/>
    <property type="evidence" value="ECO:0007669"/>
    <property type="project" value="UniProtKB-UniRule"/>
</dbReference>
<evidence type="ECO:0000256" key="10">
    <source>
        <dbReference type="ARBA" id="ARBA00050665"/>
    </source>
</evidence>
<keyword evidence="8 11" id="KW-0238">DNA-binding</keyword>
<dbReference type="InterPro" id="IPR027417">
    <property type="entry name" value="P-loop_NTPase"/>
</dbReference>
<dbReference type="GO" id="GO:0004252">
    <property type="term" value="F:serine-type endopeptidase activity"/>
    <property type="evidence" value="ECO:0007669"/>
    <property type="project" value="UniProtKB-UniRule"/>
</dbReference>
<comment type="function">
    <text evidence="11">ATP-dependent serine protease that mediates the selective degradation of misfolded, unassembled or oxidatively damaged polypeptides as well as certain short-lived regulatory proteins in the mitochondrial matrix. May also have a chaperone function in the assembly of inner membrane protein complexes. Participates in the regulation of mitochondrial gene expression and in the maintenance of the integrity of the mitochondrial genome. Binds to mitochondrial DNA in a site-specific manner.</text>
</comment>
<dbReference type="InterPro" id="IPR006094">
    <property type="entry name" value="Oxid_FAD_bind_N"/>
</dbReference>
<dbReference type="SUPFAM" id="SSF56176">
    <property type="entry name" value="FAD-binding/transporter-associated domain-like"/>
    <property type="match status" value="1"/>
</dbReference>
<evidence type="ECO:0000256" key="11">
    <source>
        <dbReference type="HAMAP-Rule" id="MF_03120"/>
    </source>
</evidence>
<feature type="region of interest" description="Disordered" evidence="15">
    <location>
        <begin position="1557"/>
        <end position="1589"/>
    </location>
</feature>
<evidence type="ECO:0000256" key="6">
    <source>
        <dbReference type="ARBA" id="ARBA00022840"/>
    </source>
</evidence>
<keyword evidence="9 11" id="KW-0496">Mitochondrion</keyword>